<dbReference type="PANTHER" id="PTHR45138:SF9">
    <property type="entry name" value="DIGUANYLATE CYCLASE DGCM-RELATED"/>
    <property type="match status" value="1"/>
</dbReference>
<dbReference type="Proteomes" id="UP000541136">
    <property type="component" value="Unassembled WGS sequence"/>
</dbReference>
<keyword evidence="4" id="KW-0732">Signal</keyword>
<evidence type="ECO:0000256" key="4">
    <source>
        <dbReference type="SAM" id="SignalP"/>
    </source>
</evidence>
<sequence>MSPRTAAAIAGLLLGGLQQAPASAAAVADCDGARRVHLRESVVVSPEALAEFSALPPLRVLALDAPPMARREADGRTYTGIGIDVWCFVALRLGLRYVIEPEPGLTVAEKIGRIQEGGADVLVPLSLQSERARRGLFTRPYYESRYAIIARKGRELAIHQMADLARYRVGVVHGVAFEPILRGLVPAERLVAYDQASSDGMFEALREGAIDVAVYNRGIFAEKRYSHEYFDLEVVLILREYPRAYRFYFSDTPEHRRLVRAFDRYLAAMDVSDSVAQHEEGESQLIERYVAQRSQRVLLQVASGVAVLLALASFLALRRYRRLSRLLAERNQYILRQQEALRAANRELERQSQTDGLTRLANRRHFDQALAREHARWRRTGAPLSLMLLDVDHFKRVNDHYGHQVGDDYLRAIAQALRSSVVRPADLTARYGGEEFACLMPDTGSEAARAVAERIREEVARLALPGVPEADHAPVRLSIGIATLAGGHAGAQDLLAAADAQLYAAKRAGRDRVHAVVLD</sequence>
<dbReference type="Pfam" id="PF00990">
    <property type="entry name" value="GGDEF"/>
    <property type="match status" value="1"/>
</dbReference>
<dbReference type="GO" id="GO:1902201">
    <property type="term" value="P:negative regulation of bacterial-type flagellum-dependent cell motility"/>
    <property type="evidence" value="ECO:0007669"/>
    <property type="project" value="TreeGrafter"/>
</dbReference>
<proteinExistence type="predicted"/>
<dbReference type="InterPro" id="IPR050469">
    <property type="entry name" value="Diguanylate_Cyclase"/>
</dbReference>
<dbReference type="InterPro" id="IPR029787">
    <property type="entry name" value="Nucleotide_cyclase"/>
</dbReference>
<feature type="domain" description="GGDEF" evidence="5">
    <location>
        <begin position="382"/>
        <end position="518"/>
    </location>
</feature>
<dbReference type="Gene3D" id="3.30.70.270">
    <property type="match status" value="1"/>
</dbReference>
<keyword evidence="3" id="KW-1133">Transmembrane helix</keyword>
<dbReference type="GO" id="GO:0052621">
    <property type="term" value="F:diguanylate cyclase activity"/>
    <property type="evidence" value="ECO:0007669"/>
    <property type="project" value="UniProtKB-EC"/>
</dbReference>
<evidence type="ECO:0000256" key="3">
    <source>
        <dbReference type="SAM" id="Phobius"/>
    </source>
</evidence>
<dbReference type="FunFam" id="3.30.70.270:FF:000001">
    <property type="entry name" value="Diguanylate cyclase domain protein"/>
    <property type="match status" value="1"/>
</dbReference>
<dbReference type="InterPro" id="IPR001638">
    <property type="entry name" value="Solute-binding_3/MltF_N"/>
</dbReference>
<evidence type="ECO:0000313" key="7">
    <source>
        <dbReference type="Proteomes" id="UP000541136"/>
    </source>
</evidence>
<evidence type="ECO:0000256" key="1">
    <source>
        <dbReference type="ARBA" id="ARBA00012528"/>
    </source>
</evidence>
<evidence type="ECO:0000256" key="2">
    <source>
        <dbReference type="ARBA" id="ARBA00034247"/>
    </source>
</evidence>
<feature type="signal peptide" evidence="4">
    <location>
        <begin position="1"/>
        <end position="24"/>
    </location>
</feature>
<dbReference type="NCBIfam" id="TIGR00254">
    <property type="entry name" value="GGDEF"/>
    <property type="match status" value="1"/>
</dbReference>
<dbReference type="CDD" id="cd01949">
    <property type="entry name" value="GGDEF"/>
    <property type="match status" value="1"/>
</dbReference>
<dbReference type="GO" id="GO:0005886">
    <property type="term" value="C:plasma membrane"/>
    <property type="evidence" value="ECO:0007669"/>
    <property type="project" value="TreeGrafter"/>
</dbReference>
<keyword evidence="3" id="KW-0472">Membrane</keyword>
<dbReference type="RefSeq" id="WP_249043872.1">
    <property type="nucleotide sequence ID" value="NZ_JACHIB010000021.1"/>
</dbReference>
<accession>A0A7W9TQY3</accession>
<dbReference type="EMBL" id="JACHIB010000021">
    <property type="protein sequence ID" value="MBB6085179.1"/>
    <property type="molecule type" value="Genomic_DNA"/>
</dbReference>
<name>A0A7W9TQY3_CASDE</name>
<feature type="transmembrane region" description="Helical" evidence="3">
    <location>
        <begin position="297"/>
        <end position="317"/>
    </location>
</feature>
<feature type="chain" id="PRO_5031478816" description="diguanylate cyclase" evidence="4">
    <location>
        <begin position="25"/>
        <end position="519"/>
    </location>
</feature>
<evidence type="ECO:0000313" key="6">
    <source>
        <dbReference type="EMBL" id="MBB6085179.1"/>
    </source>
</evidence>
<dbReference type="SMART" id="SM00267">
    <property type="entry name" value="GGDEF"/>
    <property type="match status" value="1"/>
</dbReference>
<dbReference type="SUPFAM" id="SSF55073">
    <property type="entry name" value="Nucleotide cyclase"/>
    <property type="match status" value="1"/>
</dbReference>
<dbReference type="GO" id="GO:0043709">
    <property type="term" value="P:cell adhesion involved in single-species biofilm formation"/>
    <property type="evidence" value="ECO:0007669"/>
    <property type="project" value="TreeGrafter"/>
</dbReference>
<dbReference type="PANTHER" id="PTHR45138">
    <property type="entry name" value="REGULATORY COMPONENTS OF SENSORY TRANSDUCTION SYSTEM"/>
    <property type="match status" value="1"/>
</dbReference>
<dbReference type="PROSITE" id="PS50887">
    <property type="entry name" value="GGDEF"/>
    <property type="match status" value="1"/>
</dbReference>
<dbReference type="Pfam" id="PF00497">
    <property type="entry name" value="SBP_bac_3"/>
    <property type="match status" value="1"/>
</dbReference>
<protein>
    <recommendedName>
        <fullName evidence="1">diguanylate cyclase</fullName>
        <ecNumber evidence="1">2.7.7.65</ecNumber>
    </recommendedName>
</protein>
<gene>
    <name evidence="6" type="ORF">HNR28_003233</name>
</gene>
<reference evidence="6 7" key="1">
    <citation type="submission" date="2020-08" db="EMBL/GenBank/DDBJ databases">
        <title>Genomic Encyclopedia of Type Strains, Phase IV (KMG-IV): sequencing the most valuable type-strain genomes for metagenomic binning, comparative biology and taxonomic classification.</title>
        <authorList>
            <person name="Goeker M."/>
        </authorList>
    </citation>
    <scope>NUCLEOTIDE SEQUENCE [LARGE SCALE GENOMIC DNA]</scope>
    <source>
        <strain evidence="6 7">DSM 12141</strain>
    </source>
</reference>
<dbReference type="InterPro" id="IPR000160">
    <property type="entry name" value="GGDEF_dom"/>
</dbReference>
<dbReference type="SMART" id="SM00062">
    <property type="entry name" value="PBPb"/>
    <property type="match status" value="1"/>
</dbReference>
<dbReference type="SUPFAM" id="SSF53850">
    <property type="entry name" value="Periplasmic binding protein-like II"/>
    <property type="match status" value="1"/>
</dbReference>
<keyword evidence="3" id="KW-0812">Transmembrane</keyword>
<dbReference type="InterPro" id="IPR043128">
    <property type="entry name" value="Rev_trsase/Diguanyl_cyclase"/>
</dbReference>
<comment type="catalytic activity">
    <reaction evidence="2">
        <text>2 GTP = 3',3'-c-di-GMP + 2 diphosphate</text>
        <dbReference type="Rhea" id="RHEA:24898"/>
        <dbReference type="ChEBI" id="CHEBI:33019"/>
        <dbReference type="ChEBI" id="CHEBI:37565"/>
        <dbReference type="ChEBI" id="CHEBI:58805"/>
        <dbReference type="EC" id="2.7.7.65"/>
    </reaction>
</comment>
<comment type="caution">
    <text evidence="6">The sequence shown here is derived from an EMBL/GenBank/DDBJ whole genome shotgun (WGS) entry which is preliminary data.</text>
</comment>
<organism evidence="6 7">
    <name type="scientific">Castellaniella defragrans</name>
    <name type="common">Alcaligenes defragrans</name>
    <dbReference type="NCBI Taxonomy" id="75697"/>
    <lineage>
        <taxon>Bacteria</taxon>
        <taxon>Pseudomonadati</taxon>
        <taxon>Pseudomonadota</taxon>
        <taxon>Betaproteobacteria</taxon>
        <taxon>Burkholderiales</taxon>
        <taxon>Alcaligenaceae</taxon>
        <taxon>Castellaniella</taxon>
    </lineage>
</organism>
<evidence type="ECO:0000259" key="5">
    <source>
        <dbReference type="PROSITE" id="PS50887"/>
    </source>
</evidence>
<dbReference type="Gene3D" id="3.40.190.10">
    <property type="entry name" value="Periplasmic binding protein-like II"/>
    <property type="match status" value="2"/>
</dbReference>
<dbReference type="EC" id="2.7.7.65" evidence="1"/>
<dbReference type="AlphaFoldDB" id="A0A7W9TQY3"/>